<reference evidence="1 2" key="1">
    <citation type="journal article" date="2014" name="Nature">
        <title>Sequential evolution of bacterial morphology by co-option of a developmental regulator.</title>
        <authorList>
            <person name="Jiang C."/>
            <person name="Brown P.J."/>
            <person name="Ducret A."/>
            <person name="Brun Y.V."/>
        </authorList>
    </citation>
    <scope>NUCLEOTIDE SEQUENCE [LARGE SCALE GENOMIC DNA]</scope>
    <source>
        <strain evidence="1 2">DSM 16100</strain>
    </source>
</reference>
<proteinExistence type="predicted"/>
<keyword evidence="2" id="KW-1185">Reference proteome</keyword>
<sequence length="74" mass="8266">MTGPLKQRSPFFGEFQNSRAPLEQAHIEACFQLRNAARQSGFRPSSCARSLSEPAVAGNQVEIGKREKIHVFHL</sequence>
<protein>
    <submittedName>
        <fullName evidence="1">Uncharacterized protein</fullName>
    </submittedName>
</protein>
<evidence type="ECO:0000313" key="2">
    <source>
        <dbReference type="Proteomes" id="UP000017837"/>
    </source>
</evidence>
<dbReference type="Proteomes" id="UP000017837">
    <property type="component" value="Unassembled WGS sequence"/>
</dbReference>
<gene>
    <name evidence="1" type="ORF">ABENE_07075</name>
</gene>
<accession>V4RNP0</accession>
<dbReference type="AlphaFoldDB" id="V4RNP0"/>
<dbReference type="EMBL" id="AWGB01000010">
    <property type="protein sequence ID" value="ESQ92858.1"/>
    <property type="molecule type" value="Genomic_DNA"/>
</dbReference>
<organism evidence="1 2">
    <name type="scientific">Asticcacaulis benevestitus DSM 16100 = ATCC BAA-896</name>
    <dbReference type="NCBI Taxonomy" id="1121022"/>
    <lineage>
        <taxon>Bacteria</taxon>
        <taxon>Pseudomonadati</taxon>
        <taxon>Pseudomonadota</taxon>
        <taxon>Alphaproteobacteria</taxon>
        <taxon>Caulobacterales</taxon>
        <taxon>Caulobacteraceae</taxon>
        <taxon>Asticcacaulis</taxon>
    </lineage>
</organism>
<comment type="caution">
    <text evidence="1">The sequence shown here is derived from an EMBL/GenBank/DDBJ whole genome shotgun (WGS) entry which is preliminary data.</text>
</comment>
<name>V4RNP0_9CAUL</name>
<evidence type="ECO:0000313" key="1">
    <source>
        <dbReference type="EMBL" id="ESQ92858.1"/>
    </source>
</evidence>